<reference evidence="2" key="1">
    <citation type="submission" date="2015-09" db="EMBL/GenBank/DDBJ databases">
        <authorList>
            <consortium name="Pathogen Informatics"/>
        </authorList>
    </citation>
    <scope>NUCLEOTIDE SEQUENCE [LARGE SCALE GENOMIC DNA]</scope>
    <source>
        <strain evidence="2">Lake Konstanz</strain>
    </source>
</reference>
<protein>
    <submittedName>
        <fullName evidence="1">Uncharacterized protein</fullName>
    </submittedName>
</protein>
<sequence length="104" mass="12036">MTIAAHVHQWREFLLTERTEWRIHPGCSKRGTPERRYAEFLLENMEAVFGAYVGGREWYFVVEWGVLVVSAAVLGAAEITAIDDAVREHHSHRRNGRDFTNSEH</sequence>
<keyword evidence="2" id="KW-1185">Reference proteome</keyword>
<dbReference type="Proteomes" id="UP000051952">
    <property type="component" value="Unassembled WGS sequence"/>
</dbReference>
<name>A0A0S4J4M3_BODSA</name>
<organism evidence="1 2">
    <name type="scientific">Bodo saltans</name>
    <name type="common">Flagellated protozoan</name>
    <dbReference type="NCBI Taxonomy" id="75058"/>
    <lineage>
        <taxon>Eukaryota</taxon>
        <taxon>Discoba</taxon>
        <taxon>Euglenozoa</taxon>
        <taxon>Kinetoplastea</taxon>
        <taxon>Metakinetoplastina</taxon>
        <taxon>Eubodonida</taxon>
        <taxon>Bodonidae</taxon>
        <taxon>Bodo</taxon>
    </lineage>
</organism>
<gene>
    <name evidence="1" type="ORF">BSAL_92695</name>
</gene>
<dbReference type="VEuPathDB" id="TriTrypDB:BSAL_92695"/>
<accession>A0A0S4J4M3</accession>
<dbReference type="AlphaFoldDB" id="A0A0S4J4M3"/>
<evidence type="ECO:0000313" key="2">
    <source>
        <dbReference type="Proteomes" id="UP000051952"/>
    </source>
</evidence>
<evidence type="ECO:0000313" key="1">
    <source>
        <dbReference type="EMBL" id="CUG86351.1"/>
    </source>
</evidence>
<dbReference type="EMBL" id="CYKH01001279">
    <property type="protein sequence ID" value="CUG86351.1"/>
    <property type="molecule type" value="Genomic_DNA"/>
</dbReference>
<proteinExistence type="predicted"/>